<proteinExistence type="predicted"/>
<evidence type="ECO:0000313" key="1">
    <source>
        <dbReference type="EMBL" id="KAH7966792.1"/>
    </source>
</evidence>
<sequence length="892" mass="97474">MAQSVSSATPTQTSGSSFPPNAALATPRAATDRKTNTTSSAVTSTNRSSVGGTSSARTTSASQPPAPAVRARGANDAQETEGGTRPPSSPAPSSQASSECGDLNLVPPPRPGRRLFPRLLSRLQGSRRLAIVLSAALAATLLAVPMVAILVSGRHMANAVFKTQTVAWRSSSGSGPALYLCNDSVCHAEAHYFDDKLDSAVSPCDDYYAHVCSSHWQRLLGGDDLRSAPYASQSPGYAYQALRELAAAYVAQDADRVHQNRHHFGHQILLFVASCAQESSRTSRETDSLTSVLRYLDLEGWPFDVTPRGRKNVAHIAGKVAGSLAIFPFVTVGLERLPSLRDDQQRQPPRERLLVVLGQAQLLLSAHEHMDESRAMDWYREVVGRALKFFYKGREETKIIDAIVELEAGLARSIESQPSRKPPLFFRVSLGSVPGGSRWDWVLFMNGVLKGSAAAAAAQPVAVRSMLYLQRLARLTQVTPTAVLLNYVGYRLMVAMAPFLPGPTGEHLVSLSVEGRRIPGMERLQSCVQLVEKVFGGALTVMLRHATPFLSKSDTARKMLGLANSAADAMTHFIKQAPWLSAEDVNATLSRLSQTSLSLGVPRDQPGESELGHLFVDVPMLNERSLLESYFHMKTAVQRRYWSALQRVRRNSSADARGGAWNNDGVSLHGISSFDLAYRHDPERNSVLLPYGVLGFLARVQDVLPMHVPRFLPYALRGLFAAVADMQTVHDDRPSWSRTTSLRFAHLSWCFLRQYGEVLSAEAGSPAAGVIDDFLSEMVEDNAVLEPLYRVYVRSFPLREGRPALFRLPTLRALSTDELFFVNFALGQCDQPVTPARNGTAGRQILFRGRLPAKFKVNVPLSNSEHFARVYGCKKGSPMNPVRSCSVWTATG</sequence>
<keyword evidence="2" id="KW-1185">Reference proteome</keyword>
<organism evidence="1 2">
    <name type="scientific">Dermacentor silvarum</name>
    <name type="common">Tick</name>
    <dbReference type="NCBI Taxonomy" id="543639"/>
    <lineage>
        <taxon>Eukaryota</taxon>
        <taxon>Metazoa</taxon>
        <taxon>Ecdysozoa</taxon>
        <taxon>Arthropoda</taxon>
        <taxon>Chelicerata</taxon>
        <taxon>Arachnida</taxon>
        <taxon>Acari</taxon>
        <taxon>Parasitiformes</taxon>
        <taxon>Ixodida</taxon>
        <taxon>Ixodoidea</taxon>
        <taxon>Ixodidae</taxon>
        <taxon>Rhipicephalinae</taxon>
        <taxon>Dermacentor</taxon>
    </lineage>
</organism>
<comment type="caution">
    <text evidence="1">The sequence shown here is derived from an EMBL/GenBank/DDBJ whole genome shotgun (WGS) entry which is preliminary data.</text>
</comment>
<name>A0ACB8DFB6_DERSI</name>
<evidence type="ECO:0000313" key="2">
    <source>
        <dbReference type="Proteomes" id="UP000821865"/>
    </source>
</evidence>
<reference evidence="1" key="1">
    <citation type="submission" date="2020-05" db="EMBL/GenBank/DDBJ databases">
        <title>Large-scale comparative analyses of tick genomes elucidate their genetic diversity and vector capacities.</title>
        <authorList>
            <person name="Jia N."/>
            <person name="Wang J."/>
            <person name="Shi W."/>
            <person name="Du L."/>
            <person name="Sun Y."/>
            <person name="Zhan W."/>
            <person name="Jiang J."/>
            <person name="Wang Q."/>
            <person name="Zhang B."/>
            <person name="Ji P."/>
            <person name="Sakyi L.B."/>
            <person name="Cui X."/>
            <person name="Yuan T."/>
            <person name="Jiang B."/>
            <person name="Yang W."/>
            <person name="Lam T.T.-Y."/>
            <person name="Chang Q."/>
            <person name="Ding S."/>
            <person name="Wang X."/>
            <person name="Zhu J."/>
            <person name="Ruan X."/>
            <person name="Zhao L."/>
            <person name="Wei J."/>
            <person name="Que T."/>
            <person name="Du C."/>
            <person name="Cheng J."/>
            <person name="Dai P."/>
            <person name="Han X."/>
            <person name="Huang E."/>
            <person name="Gao Y."/>
            <person name="Liu J."/>
            <person name="Shao H."/>
            <person name="Ye R."/>
            <person name="Li L."/>
            <person name="Wei W."/>
            <person name="Wang X."/>
            <person name="Wang C."/>
            <person name="Yang T."/>
            <person name="Huo Q."/>
            <person name="Li W."/>
            <person name="Guo W."/>
            <person name="Chen H."/>
            <person name="Zhou L."/>
            <person name="Ni X."/>
            <person name="Tian J."/>
            <person name="Zhou Y."/>
            <person name="Sheng Y."/>
            <person name="Liu T."/>
            <person name="Pan Y."/>
            <person name="Xia L."/>
            <person name="Li J."/>
            <person name="Zhao F."/>
            <person name="Cao W."/>
        </authorList>
    </citation>
    <scope>NUCLEOTIDE SEQUENCE</scope>
    <source>
        <strain evidence="1">Dsil-2018</strain>
    </source>
</reference>
<dbReference type="EMBL" id="CM023471">
    <property type="protein sequence ID" value="KAH7966792.1"/>
    <property type="molecule type" value="Genomic_DNA"/>
</dbReference>
<gene>
    <name evidence="1" type="ORF">HPB49_019598</name>
</gene>
<accession>A0ACB8DFB6</accession>
<protein>
    <submittedName>
        <fullName evidence="1">Uncharacterized protein</fullName>
    </submittedName>
</protein>
<dbReference type="Proteomes" id="UP000821865">
    <property type="component" value="Chromosome 2"/>
</dbReference>